<keyword evidence="6" id="KW-0597">Phosphoprotein</keyword>
<dbReference type="PANTHER" id="PTHR14226:SF29">
    <property type="entry name" value="NEUROPATHY TARGET ESTERASE SWS"/>
    <property type="match status" value="1"/>
</dbReference>
<dbReference type="InterPro" id="IPR002641">
    <property type="entry name" value="PNPLA_dom"/>
</dbReference>
<dbReference type="PANTHER" id="PTHR14226">
    <property type="entry name" value="NEUROPATHY TARGET ESTERASE/SWISS CHEESE D.MELANOGASTER"/>
    <property type="match status" value="1"/>
</dbReference>
<feature type="domain" description="Cyclic nucleotide-binding" evidence="21">
    <location>
        <begin position="191"/>
        <end position="318"/>
    </location>
</feature>
<dbReference type="GO" id="GO:0016042">
    <property type="term" value="P:lipid catabolic process"/>
    <property type="evidence" value="ECO:0007669"/>
    <property type="project" value="UniProtKB-UniRule"/>
</dbReference>
<proteinExistence type="inferred from homology"/>
<comment type="similarity">
    <text evidence="2">Belongs to the NTE family.</text>
</comment>
<comment type="function">
    <text evidence="15">Phospholipase B that deacylates intracellular phosphatidylcholine (PtdCho), generating glycerophosphocholine (GroPtdCho). This deacylation occurs at both sn-2 and sn-1 positions of PtdCho. Its specific chemical modification by certain organophosphorus (OP) compounds leads to distal axonopathy. Plays a role in the signaling mechanism between neurons and glia that regulates glia wrapping during development of the adult brain. Essential for membrane lipid homeostasis and cell survival in both neurons and glia of the adult brain.</text>
</comment>
<dbReference type="OMA" id="SSGYVWR"/>
<dbReference type="PROSITE" id="PS50042">
    <property type="entry name" value="CNMP_BINDING_3"/>
    <property type="match status" value="2"/>
</dbReference>
<gene>
    <name evidence="23" type="primary">CSON013322</name>
</gene>
<feature type="active site" description="Nucleophile" evidence="18">
    <location>
        <position position="926"/>
    </location>
</feature>
<dbReference type="GO" id="GO:0004622">
    <property type="term" value="F:phosphatidylcholine lysophospholipase activity"/>
    <property type="evidence" value="ECO:0007669"/>
    <property type="project" value="UniProtKB-EC"/>
</dbReference>
<keyword evidence="9" id="KW-0256">Endoplasmic reticulum</keyword>
<evidence type="ECO:0000256" key="12">
    <source>
        <dbReference type="ARBA" id="ARBA00022989"/>
    </source>
</evidence>
<evidence type="ECO:0000256" key="10">
    <source>
        <dbReference type="ARBA" id="ARBA00022902"/>
    </source>
</evidence>
<feature type="domain" description="PNPLA" evidence="22">
    <location>
        <begin position="893"/>
        <end position="1059"/>
    </location>
</feature>
<dbReference type="CDD" id="cd07225">
    <property type="entry name" value="Pat_PNPLA6_PNPLA7"/>
    <property type="match status" value="1"/>
</dbReference>
<sequence length="1567" mass="177266">MLPQIHKVLEDSIRLENGQKISIKCKINLNYHKSPKNMDNFVKIYNTLIPSPLKVVFEQFTVHVIWGVCIVVALICLFFGLYIWKKYRIKCQQLLQQQFEYGRPRFRKRDKVMFYGRRMLRKMQSISQQSGSGRKRKALARFAKNILHLRKENTPTLLKAVEPPAEYLEEAEAGNDKVPPDAFYMLQSIRIFGHFEKPVFLKICKHTEIINLQAGEFLIKIGDPDDSIFIVQSGMINVFLNNQDGSTIPLKCVKKGETVTSLLSFVDVLVGNTSTYKTVIAKASEPSQVIRVPMFAFKDVFTESPDIQVRVIQIIMVRLQRVTMTALHNYLGLSTELIQQQFQRKNRIAPQKNSPGHKRTSSDVPPMIHSLTMAMQEPDMIADLNILESAGRKVSVPGIEVIEPSLMKSIAIDGFLKELGLEAKDSHWIEDYIEIREICAGTTLTHQGRTDDVSLIYLISGALFVIQSSTNVPQPKKDKEPHAITIYPGEVVGGLAVLTGETSMYTIRAKHLSRVGLLPKDVVYNVMREKPSAVLDIASSVVKCLSPLVRQCDFALDWVFLESGRALYRQDELSDSTFIVLSGRLRSVITHPNGKKEIVGEFGKGDLIGIVEMITETNRTTTVMAVRDSELAKLPEGLFNAIKLKYPVVVTQLISLLSHRILGSMQNLPRSSASYSASIAAVPLENNPITHRYSTVAVVGISEDVPLTAFVYELFHSLCAIGPTIRLTSDFVRKTLGSSIMEASNEYRLTSWLAQNEDQHNVALYQCDHNYSVWTQRCLRQADVILIVGLGDRPPTIGKLEREIDRLAIRTAKELVLLHHENSGQRPSNTVQWLNMRSWVSRHHHLQCPKRMFTRKSQYRVNELYSKVLMSEANMHSDFSRLARWLTGNSVGLVLGGGGARGAAHVGMLKAIQEAGIPIDMVGGVSIGAFMGALYCYEKNIVSVTQKAREWCKKMTQWGRQLLDLTYPVTSMFTGRDFNNTIRGVFGEVYIEDLWIPYFTLTTDITASCARIHTHGSAWRYIRSSMSLSGYMPPLCDPNDGHLLLDGGYINNCPSDVMKAQGAAHILVVDVGSQDDTDLTNYGDDLSGWWLLFNRWNPFSTPIKVPSLPDIQSRLAYISCVRQLEEVKNCSEYEYIRPPIDKYKTLAFGMFDDIREVGYTHGKHHFEQMDKSGRLERFKSWKSVDVPVKATHTLNEYTFVDLAQIVCKVPETYPEYPSSSDDEASDMGGYASEPSTIARKINTGMMKRTVSLSENEIDSDDLEMPMPLKMRSPPSRNSDHGSEEKNGDRMAWRYIRASMSICGVFPPMVEKIENQSGTENVRLLVDGCYIENVPADSMRQQGAAIVLAVDVGSEDDTNLTDYGDDLSGWWLLYKKLNPFSSTIKIPTLPDIQNRLAYISCVRQLEKIKGESWCEYIKMPIEKYRTFSFGLYDEIMELGYLTATRHFEKMKKTGRMDSFKNWKNKSEKQYYPKNQLNEFIDLAQIICKVPETLPDHPLTSSDDEAQGYASEPGVGYQYQEPPTSVYFQKRTISLSDNELDSDDLDEMPLRLTSSPPNIQKLVDRRLDI</sequence>
<evidence type="ECO:0000256" key="15">
    <source>
        <dbReference type="ARBA" id="ARBA00025020"/>
    </source>
</evidence>
<dbReference type="Pfam" id="PF01734">
    <property type="entry name" value="Patatin"/>
    <property type="match status" value="1"/>
</dbReference>
<evidence type="ECO:0000256" key="4">
    <source>
        <dbReference type="ARBA" id="ARBA00013274"/>
    </source>
</evidence>
<dbReference type="PROSITE" id="PS01237">
    <property type="entry name" value="UPF0028"/>
    <property type="match status" value="1"/>
</dbReference>
<evidence type="ECO:0000256" key="6">
    <source>
        <dbReference type="ARBA" id="ARBA00022553"/>
    </source>
</evidence>
<keyword evidence="11 18" id="KW-0442">Lipid degradation</keyword>
<dbReference type="GO" id="GO:0046470">
    <property type="term" value="P:phosphatidylcholine metabolic process"/>
    <property type="evidence" value="ECO:0007669"/>
    <property type="project" value="InterPro"/>
</dbReference>
<dbReference type="InterPro" id="IPR050301">
    <property type="entry name" value="NTE"/>
</dbReference>
<evidence type="ECO:0000256" key="19">
    <source>
        <dbReference type="SAM" id="MobiDB-lite"/>
    </source>
</evidence>
<dbReference type="InterPro" id="IPR016035">
    <property type="entry name" value="Acyl_Trfase/lysoPLipase"/>
</dbReference>
<dbReference type="SUPFAM" id="SSF51206">
    <property type="entry name" value="cAMP-binding domain-like"/>
    <property type="match status" value="3"/>
</dbReference>
<keyword evidence="8 18" id="KW-0378">Hydrolase</keyword>
<dbReference type="Pfam" id="PF00027">
    <property type="entry name" value="cNMP_binding"/>
    <property type="match status" value="3"/>
</dbReference>
<dbReference type="PROSITE" id="PS51635">
    <property type="entry name" value="PNPLA"/>
    <property type="match status" value="1"/>
</dbReference>
<evidence type="ECO:0000256" key="1">
    <source>
        <dbReference type="ARBA" id="ARBA00004115"/>
    </source>
</evidence>
<organism evidence="23">
    <name type="scientific">Culicoides sonorensis</name>
    <name type="common">Biting midge</name>
    <dbReference type="NCBI Taxonomy" id="179676"/>
    <lineage>
        <taxon>Eukaryota</taxon>
        <taxon>Metazoa</taxon>
        <taxon>Ecdysozoa</taxon>
        <taxon>Arthropoda</taxon>
        <taxon>Hexapoda</taxon>
        <taxon>Insecta</taxon>
        <taxon>Pterygota</taxon>
        <taxon>Neoptera</taxon>
        <taxon>Endopterygota</taxon>
        <taxon>Diptera</taxon>
        <taxon>Nematocera</taxon>
        <taxon>Chironomoidea</taxon>
        <taxon>Ceratopogonidae</taxon>
        <taxon>Ceratopogoninae</taxon>
        <taxon>Culicoides</taxon>
        <taxon>Monoculicoides</taxon>
    </lineage>
</organism>
<dbReference type="FunFam" id="2.60.120.10:FF:000135">
    <property type="entry name" value="Neuropathy target esterase sws"/>
    <property type="match status" value="1"/>
</dbReference>
<evidence type="ECO:0000256" key="16">
    <source>
        <dbReference type="ARBA" id="ARBA00030862"/>
    </source>
</evidence>
<evidence type="ECO:0000256" key="17">
    <source>
        <dbReference type="ARBA" id="ARBA00049531"/>
    </source>
</evidence>
<keyword evidence="13 18" id="KW-0443">Lipid metabolism</keyword>
<feature type="short sequence motif" description="GXSXG" evidence="18">
    <location>
        <begin position="924"/>
        <end position="928"/>
    </location>
</feature>
<dbReference type="FunFam" id="2.60.120.10:FF:000010">
    <property type="entry name" value="neuropathy target esterase isoform X1"/>
    <property type="match status" value="1"/>
</dbReference>
<feature type="region of interest" description="Disordered" evidence="19">
    <location>
        <begin position="1263"/>
        <end position="1286"/>
    </location>
</feature>
<keyword evidence="12 20" id="KW-1133">Transmembrane helix</keyword>
<dbReference type="EC" id="3.1.1.5" evidence="4"/>
<feature type="active site" description="Proton acceptor" evidence="18">
    <location>
        <position position="1046"/>
    </location>
</feature>
<feature type="short sequence motif" description="DGA/G" evidence="18">
    <location>
        <begin position="1046"/>
        <end position="1048"/>
    </location>
</feature>
<dbReference type="InterPro" id="IPR056556">
    <property type="entry name" value="NTE1_P-loop_dom"/>
</dbReference>
<evidence type="ECO:0000259" key="21">
    <source>
        <dbReference type="PROSITE" id="PS50042"/>
    </source>
</evidence>
<dbReference type="GO" id="GO:0005789">
    <property type="term" value="C:endoplasmic reticulum membrane"/>
    <property type="evidence" value="ECO:0007669"/>
    <property type="project" value="UniProtKB-SubCell"/>
</dbReference>
<keyword evidence="14 20" id="KW-0472">Membrane</keyword>
<feature type="domain" description="Cyclic nucleotide-binding" evidence="21">
    <location>
        <begin position="560"/>
        <end position="642"/>
    </location>
</feature>
<dbReference type="FunFam" id="3.40.1090.10:FF:000001">
    <property type="entry name" value="neuropathy target esterase isoform X2"/>
    <property type="match status" value="1"/>
</dbReference>
<dbReference type="SUPFAM" id="SSF52151">
    <property type="entry name" value="FabD/lysophospholipase-like"/>
    <property type="match status" value="2"/>
</dbReference>
<feature type="short sequence motif" description="GXGXXG" evidence="18">
    <location>
        <begin position="897"/>
        <end position="902"/>
    </location>
</feature>
<dbReference type="InterPro" id="IPR001423">
    <property type="entry name" value="LysoPLipase_patatin_CS"/>
</dbReference>
<reference evidence="23" key="1">
    <citation type="submission" date="2018-07" db="EMBL/GenBank/DDBJ databases">
        <authorList>
            <person name="Quirk P.G."/>
            <person name="Krulwich T.A."/>
        </authorList>
    </citation>
    <scope>NUCLEOTIDE SEQUENCE</scope>
</reference>
<evidence type="ECO:0000256" key="14">
    <source>
        <dbReference type="ARBA" id="ARBA00023136"/>
    </source>
</evidence>
<evidence type="ECO:0000256" key="9">
    <source>
        <dbReference type="ARBA" id="ARBA00022824"/>
    </source>
</evidence>
<evidence type="ECO:0000259" key="22">
    <source>
        <dbReference type="PROSITE" id="PS51635"/>
    </source>
</evidence>
<dbReference type="SMART" id="SM00100">
    <property type="entry name" value="cNMP"/>
    <property type="match status" value="3"/>
</dbReference>
<evidence type="ECO:0000256" key="18">
    <source>
        <dbReference type="PROSITE-ProRule" id="PRU01161"/>
    </source>
</evidence>
<dbReference type="VEuPathDB" id="VectorBase:CSON013322"/>
<keyword evidence="10" id="KW-0524">Neurogenesis</keyword>
<dbReference type="EMBL" id="UFQT01000668">
    <property type="protein sequence ID" value="SSX26327.1"/>
    <property type="molecule type" value="Genomic_DNA"/>
</dbReference>
<evidence type="ECO:0000256" key="8">
    <source>
        <dbReference type="ARBA" id="ARBA00022801"/>
    </source>
</evidence>
<comment type="subunit">
    <text evidence="3">Interacts with Pka-C3; interaction inhibits the catalytic function of Pka-C3 and the esterase activity of sws.</text>
</comment>
<evidence type="ECO:0000256" key="3">
    <source>
        <dbReference type="ARBA" id="ARBA00011476"/>
    </source>
</evidence>
<evidence type="ECO:0000256" key="2">
    <source>
        <dbReference type="ARBA" id="ARBA00006636"/>
    </source>
</evidence>
<comment type="subcellular location">
    <subcellularLocation>
        <location evidence="1">Endoplasmic reticulum membrane</location>
        <topology evidence="1">Single-pass type I membrane protein</topology>
    </subcellularLocation>
</comment>
<feature type="compositionally biased region" description="Basic and acidic residues" evidence="19">
    <location>
        <begin position="1277"/>
        <end position="1286"/>
    </location>
</feature>
<dbReference type="Gene3D" id="2.60.120.10">
    <property type="entry name" value="Jelly Rolls"/>
    <property type="match status" value="3"/>
</dbReference>
<evidence type="ECO:0000256" key="20">
    <source>
        <dbReference type="SAM" id="Phobius"/>
    </source>
</evidence>
<dbReference type="InterPro" id="IPR014710">
    <property type="entry name" value="RmlC-like_jellyroll"/>
</dbReference>
<dbReference type="Pfam" id="PF24179">
    <property type="entry name" value="NTE_Ploop"/>
    <property type="match status" value="1"/>
</dbReference>
<feature type="region of interest" description="Disordered" evidence="19">
    <location>
        <begin position="1495"/>
        <end position="1519"/>
    </location>
</feature>
<dbReference type="Gene3D" id="3.40.1090.10">
    <property type="entry name" value="Cytosolic phospholipase A2 catalytic domain"/>
    <property type="match status" value="2"/>
</dbReference>
<evidence type="ECO:0000256" key="11">
    <source>
        <dbReference type="ARBA" id="ARBA00022963"/>
    </source>
</evidence>
<comment type="catalytic activity">
    <reaction evidence="17">
        <text>a 1-acyl-sn-glycero-3-phosphocholine + H2O = sn-glycerol 3-phosphocholine + a fatty acid + H(+)</text>
        <dbReference type="Rhea" id="RHEA:15177"/>
        <dbReference type="ChEBI" id="CHEBI:15377"/>
        <dbReference type="ChEBI" id="CHEBI:15378"/>
        <dbReference type="ChEBI" id="CHEBI:16870"/>
        <dbReference type="ChEBI" id="CHEBI:28868"/>
        <dbReference type="ChEBI" id="CHEBI:58168"/>
        <dbReference type="EC" id="3.1.1.5"/>
    </reaction>
</comment>
<dbReference type="InterPro" id="IPR018490">
    <property type="entry name" value="cNMP-bd_dom_sf"/>
</dbReference>
<evidence type="ECO:0000256" key="5">
    <source>
        <dbReference type="ARBA" id="ARBA00019369"/>
    </source>
</evidence>
<name>A0A336MD57_CULSO</name>
<evidence type="ECO:0000256" key="13">
    <source>
        <dbReference type="ARBA" id="ARBA00023098"/>
    </source>
</evidence>
<protein>
    <recommendedName>
        <fullName evidence="5">Neuropathy target esterase sws</fullName>
        <ecNumber evidence="4">3.1.1.5</ecNumber>
    </recommendedName>
    <alternativeName>
        <fullName evidence="16">Swiss cheese</fullName>
    </alternativeName>
</protein>
<keyword evidence="7 20" id="KW-0812">Transmembrane</keyword>
<dbReference type="GO" id="GO:0007399">
    <property type="term" value="P:nervous system development"/>
    <property type="evidence" value="ECO:0007669"/>
    <property type="project" value="UniProtKB-KW"/>
</dbReference>
<evidence type="ECO:0000313" key="23">
    <source>
        <dbReference type="EMBL" id="SSX26327.1"/>
    </source>
</evidence>
<accession>A0A336MD57</accession>
<feature type="transmembrane region" description="Helical" evidence="20">
    <location>
        <begin position="64"/>
        <end position="84"/>
    </location>
</feature>
<dbReference type="InterPro" id="IPR000595">
    <property type="entry name" value="cNMP-bd_dom"/>
</dbReference>
<dbReference type="CDD" id="cd00038">
    <property type="entry name" value="CAP_ED"/>
    <property type="match status" value="3"/>
</dbReference>
<evidence type="ECO:0000256" key="7">
    <source>
        <dbReference type="ARBA" id="ARBA00022692"/>
    </source>
</evidence>